<organism evidence="2 3">
    <name type="scientific">Haematobacter massiliensis</name>
    <dbReference type="NCBI Taxonomy" id="195105"/>
    <lineage>
        <taxon>Bacteria</taxon>
        <taxon>Pseudomonadati</taxon>
        <taxon>Pseudomonadota</taxon>
        <taxon>Alphaproteobacteria</taxon>
        <taxon>Rhodobacterales</taxon>
        <taxon>Paracoccaceae</taxon>
        <taxon>Haematobacter</taxon>
    </lineage>
</organism>
<protein>
    <submittedName>
        <fullName evidence="2">Uncharacterized protein</fullName>
    </submittedName>
</protein>
<comment type="caution">
    <text evidence="2">The sequence shown here is derived from an EMBL/GenBank/DDBJ whole genome shotgun (WGS) entry which is preliminary data.</text>
</comment>
<dbReference type="Proteomes" id="UP000028826">
    <property type="component" value="Unassembled WGS sequence"/>
</dbReference>
<reference evidence="2 3" key="1">
    <citation type="submission" date="2014-03" db="EMBL/GenBank/DDBJ databases">
        <title>Genome of Haematobacter massiliensis CCUG 47968.</title>
        <authorList>
            <person name="Wang D."/>
            <person name="Wang G."/>
        </authorList>
    </citation>
    <scope>NUCLEOTIDE SEQUENCE [LARGE SCALE GENOMIC DNA]</scope>
    <source>
        <strain evidence="2 3">CCUG 47968</strain>
    </source>
</reference>
<feature type="compositionally biased region" description="Basic and acidic residues" evidence="1">
    <location>
        <begin position="1"/>
        <end position="38"/>
    </location>
</feature>
<feature type="region of interest" description="Disordered" evidence="1">
    <location>
        <begin position="1"/>
        <end position="80"/>
    </location>
</feature>
<sequence length="80" mass="8924">MPKEIDQRAQRHDPASTHTHDSNDRPDNQTKQPGKVDKTPVSPAQTLEAEDATKKHNQRDDGRGEVTTDEPLKNIADANK</sequence>
<dbReference type="RefSeq" id="WP_035715214.1">
    <property type="nucleotide sequence ID" value="NZ_JGYG01000032.1"/>
</dbReference>
<dbReference type="OrthoDB" id="7869951at2"/>
<feature type="compositionally biased region" description="Basic and acidic residues" evidence="1">
    <location>
        <begin position="51"/>
        <end position="72"/>
    </location>
</feature>
<dbReference type="EMBL" id="JGYG01000032">
    <property type="protein sequence ID" value="KFI24988.1"/>
    <property type="molecule type" value="Genomic_DNA"/>
</dbReference>
<proteinExistence type="predicted"/>
<gene>
    <name evidence="2" type="ORF">CN97_11490</name>
</gene>
<evidence type="ECO:0000256" key="1">
    <source>
        <dbReference type="SAM" id="MobiDB-lite"/>
    </source>
</evidence>
<evidence type="ECO:0000313" key="2">
    <source>
        <dbReference type="EMBL" id="KFI24988.1"/>
    </source>
</evidence>
<keyword evidence="3" id="KW-1185">Reference proteome</keyword>
<name>A0A086XSI8_9RHOB</name>
<dbReference type="AlphaFoldDB" id="A0A086XSI8"/>
<accession>A0A086XSI8</accession>
<evidence type="ECO:0000313" key="3">
    <source>
        <dbReference type="Proteomes" id="UP000028826"/>
    </source>
</evidence>